<dbReference type="Proteomes" id="UP000092993">
    <property type="component" value="Unassembled WGS sequence"/>
</dbReference>
<keyword evidence="1" id="KW-0812">Transmembrane</keyword>
<feature type="transmembrane region" description="Helical" evidence="1">
    <location>
        <begin position="656"/>
        <end position="674"/>
    </location>
</feature>
<keyword evidence="1" id="KW-1133">Transmembrane helix</keyword>
<keyword evidence="3" id="KW-1185">Reference proteome</keyword>
<proteinExistence type="predicted"/>
<organism evidence="2 3">
    <name type="scientific">Grifola frondosa</name>
    <name type="common">Maitake</name>
    <name type="synonym">Polyporus frondosus</name>
    <dbReference type="NCBI Taxonomy" id="5627"/>
    <lineage>
        <taxon>Eukaryota</taxon>
        <taxon>Fungi</taxon>
        <taxon>Dikarya</taxon>
        <taxon>Basidiomycota</taxon>
        <taxon>Agaricomycotina</taxon>
        <taxon>Agaricomycetes</taxon>
        <taxon>Polyporales</taxon>
        <taxon>Grifolaceae</taxon>
        <taxon>Grifola</taxon>
    </lineage>
</organism>
<dbReference type="AlphaFoldDB" id="A0A1C7M0W6"/>
<comment type="caution">
    <text evidence="2">The sequence shown here is derived from an EMBL/GenBank/DDBJ whole genome shotgun (WGS) entry which is preliminary data.</text>
</comment>
<name>A0A1C7M0W6_GRIFR</name>
<protein>
    <submittedName>
        <fullName evidence="2">Uncharacterized protein</fullName>
    </submittedName>
</protein>
<dbReference type="EMBL" id="LUGG01000015">
    <property type="protein sequence ID" value="OBZ69969.1"/>
    <property type="molecule type" value="Genomic_DNA"/>
</dbReference>
<reference evidence="2 3" key="1">
    <citation type="submission" date="2016-03" db="EMBL/GenBank/DDBJ databases">
        <title>Whole genome sequencing of Grifola frondosa 9006-11.</title>
        <authorList>
            <person name="Min B."/>
            <person name="Park H."/>
            <person name="Kim J.-G."/>
            <person name="Cho H."/>
            <person name="Oh Y.-L."/>
            <person name="Kong W.-S."/>
            <person name="Choi I.-G."/>
        </authorList>
    </citation>
    <scope>NUCLEOTIDE SEQUENCE [LARGE SCALE GENOMIC DNA]</scope>
    <source>
        <strain evidence="2 3">9006-11</strain>
    </source>
</reference>
<sequence length="689" mass="80168">MQECYLTTEGDATLLKDDPDAHQKLVASCWLQAPDGDDEDVEEWQCMITRLLEIMGTVADGVVMSQFISRWKKRWTDLRLQVMWNLYHYDESSCVDKLPVFMADGTHMPPSTLADVPFGHRVRVHFTVEIIRTIIKKTLPEKEQRNFENKWITEVKKRTETWLRNRSTQSRVFEQLEWEANVVQYVDYVFNETKVHGNAKRRTEPLTLKKEVPFFGPQFLPPLYLHCRKRDSVPIIEPTTAYLKPLNVIHPFYYDNLKHCPQCSSEEVSWDSWTTTGHRELHGVRLEECVLRYQLRCKVCERRLKEGTVNVQYCFATTTPAFWKNRRFWAIPRGVPVFFQRCGVTRNLFDLIIEFRPSTTSGSLAENIKHEIAIYTHAVTWANLLNIYPPRMSSQVSRYLSTTRSSLEEKRLSSRRIRTHKTYERGILSLLNKKNKILGWRLCQTNANAEIEEMLEGLKRHCVELTATLPEMIITDNCCHVRGAVAKVFPDASVVLDVYHLLARYLATIINGSKNLLRGAVAKDVIDAILKTRASGDQHAEYWDKQEQEERLQAMFEKWTVKESVWTAAASKVHADQLNHMKKGCLARPRQDIAADGSRHDFVLRQNIHVAISSVPPSGLFITSTHGSHHIHLTNRINELWNTLIDLEKRPSSAKLELSFIVLLVTFCYLKYLLRRKSKKRRARSFFYF</sequence>
<dbReference type="OMA" id="QYCFATT"/>
<evidence type="ECO:0000313" key="2">
    <source>
        <dbReference type="EMBL" id="OBZ69969.1"/>
    </source>
</evidence>
<gene>
    <name evidence="2" type="ORF">A0H81_10476</name>
</gene>
<dbReference type="OrthoDB" id="2803586at2759"/>
<evidence type="ECO:0000313" key="3">
    <source>
        <dbReference type="Proteomes" id="UP000092993"/>
    </source>
</evidence>
<keyword evidence="1" id="KW-0472">Membrane</keyword>
<accession>A0A1C7M0W6</accession>
<evidence type="ECO:0000256" key="1">
    <source>
        <dbReference type="SAM" id="Phobius"/>
    </source>
</evidence>